<evidence type="ECO:0000313" key="3">
    <source>
        <dbReference type="EMBL" id="RLU22572.1"/>
    </source>
</evidence>
<dbReference type="OrthoDB" id="7554485at2759"/>
<evidence type="ECO:0000256" key="1">
    <source>
        <dbReference type="SAM" id="SignalP"/>
    </source>
</evidence>
<dbReference type="EMBL" id="KK107293">
    <property type="protein sequence ID" value="EZA53235.1"/>
    <property type="molecule type" value="Genomic_DNA"/>
</dbReference>
<dbReference type="AlphaFoldDB" id="A0A026WAZ8"/>
<keyword evidence="4" id="KW-1185">Reference proteome</keyword>
<evidence type="ECO:0000313" key="4">
    <source>
        <dbReference type="Proteomes" id="UP000053097"/>
    </source>
</evidence>
<keyword evidence="1" id="KW-0732">Signal</keyword>
<protein>
    <submittedName>
        <fullName evidence="2">Uncharacterized protein</fullName>
    </submittedName>
</protein>
<dbReference type="EMBL" id="QOIP01000005">
    <property type="protein sequence ID" value="RLU22572.1"/>
    <property type="molecule type" value="Genomic_DNA"/>
</dbReference>
<feature type="signal peptide" evidence="1">
    <location>
        <begin position="1"/>
        <end position="21"/>
    </location>
</feature>
<sequence>MRLPLLVLCVAVIYGTCRIYGEENVNSIESVTNDGYYKLDYSNVPVERALSRHKRNSILSSPITKMALKMLGIGDNSVIVKIINFFSFVNGVLTGTLKCPKVERLSINLIKTIVLHPIETLETIVCYFFNMIGSEGRAVVAKVLHIFWEFLRNILLPGLYRVSTMLLKIPVLPPSVRTVLTMFNLIYNVLKLLG</sequence>
<gene>
    <name evidence="3" type="ORF">DMN91_004850</name>
    <name evidence="2" type="ORF">X777_06314</name>
</gene>
<name>A0A026WAZ8_OOCBI</name>
<accession>A0A026WAZ8</accession>
<dbReference type="Proteomes" id="UP000279307">
    <property type="component" value="Chromosome 5"/>
</dbReference>
<dbReference type="Proteomes" id="UP000053097">
    <property type="component" value="Unassembled WGS sequence"/>
</dbReference>
<dbReference type="OMA" id="YGTCRIY"/>
<feature type="chain" id="PRO_5035982924" evidence="1">
    <location>
        <begin position="22"/>
        <end position="194"/>
    </location>
</feature>
<proteinExistence type="predicted"/>
<organism evidence="2 4">
    <name type="scientific">Ooceraea biroi</name>
    <name type="common">Clonal raider ant</name>
    <name type="synonym">Cerapachys biroi</name>
    <dbReference type="NCBI Taxonomy" id="2015173"/>
    <lineage>
        <taxon>Eukaryota</taxon>
        <taxon>Metazoa</taxon>
        <taxon>Ecdysozoa</taxon>
        <taxon>Arthropoda</taxon>
        <taxon>Hexapoda</taxon>
        <taxon>Insecta</taxon>
        <taxon>Pterygota</taxon>
        <taxon>Neoptera</taxon>
        <taxon>Endopterygota</taxon>
        <taxon>Hymenoptera</taxon>
        <taxon>Apocrita</taxon>
        <taxon>Aculeata</taxon>
        <taxon>Formicoidea</taxon>
        <taxon>Formicidae</taxon>
        <taxon>Dorylinae</taxon>
        <taxon>Ooceraea</taxon>
    </lineage>
</organism>
<reference evidence="3" key="3">
    <citation type="submission" date="2018-07" db="EMBL/GenBank/DDBJ databases">
        <authorList>
            <person name="Mckenzie S.K."/>
            <person name="Kronauer D.J.C."/>
        </authorList>
    </citation>
    <scope>NUCLEOTIDE SEQUENCE</scope>
    <source>
        <strain evidence="3">Clonal line C1</strain>
    </source>
</reference>
<reference evidence="3" key="2">
    <citation type="journal article" date="2018" name="Genome Res.">
        <title>The genomic architecture and molecular evolution of ant odorant receptors.</title>
        <authorList>
            <person name="McKenzie S.K."/>
            <person name="Kronauer D.J.C."/>
        </authorList>
    </citation>
    <scope>NUCLEOTIDE SEQUENCE [LARGE SCALE GENOMIC DNA]</scope>
    <source>
        <strain evidence="3">Clonal line C1</strain>
    </source>
</reference>
<evidence type="ECO:0000313" key="2">
    <source>
        <dbReference type="EMBL" id="EZA53235.1"/>
    </source>
</evidence>
<reference evidence="2 4" key="1">
    <citation type="journal article" date="2014" name="Curr. Biol.">
        <title>The genome of the clonal raider ant Cerapachys biroi.</title>
        <authorList>
            <person name="Oxley P.R."/>
            <person name="Ji L."/>
            <person name="Fetter-Pruneda I."/>
            <person name="McKenzie S.K."/>
            <person name="Li C."/>
            <person name="Hu H."/>
            <person name="Zhang G."/>
            <person name="Kronauer D.J."/>
        </authorList>
    </citation>
    <scope>NUCLEOTIDE SEQUENCE [LARGE SCALE GENOMIC DNA]</scope>
</reference>